<dbReference type="NCBIfam" id="TIGR02937">
    <property type="entry name" value="sigma70-ECF"/>
    <property type="match status" value="1"/>
</dbReference>
<dbReference type="Pfam" id="PF08281">
    <property type="entry name" value="Sigma70_r4_2"/>
    <property type="match status" value="1"/>
</dbReference>
<proteinExistence type="inferred from homology"/>
<dbReference type="PANTHER" id="PTHR43133:SF25">
    <property type="entry name" value="RNA POLYMERASE SIGMA FACTOR RFAY-RELATED"/>
    <property type="match status" value="1"/>
</dbReference>
<sequence>MVPRNEPPDDAIDQLERVEPVSDAPSAPAEDPTSASDDAGDPSDEPTDDDLADEDRPADLRERAVPRDAQWFTALVRGHERDVHRYLVRRAGQDAEDLTADVLTIAWRRREDVPEGAELPWLYRTAGFVLANHRRKGRPIPVEHLPEVVDEDDPALRAVNDERVRVALGALSPRDRQIVLLNAWEGLTGQALADVLGVGRGGADAALSRARARLAAAWAASSD</sequence>
<evidence type="ECO:0000256" key="4">
    <source>
        <dbReference type="ARBA" id="ARBA00023163"/>
    </source>
</evidence>
<dbReference type="Gene3D" id="1.10.1740.10">
    <property type="match status" value="1"/>
</dbReference>
<dbReference type="InterPro" id="IPR013324">
    <property type="entry name" value="RNA_pol_sigma_r3/r4-like"/>
</dbReference>
<feature type="compositionally biased region" description="Acidic residues" evidence="5">
    <location>
        <begin position="38"/>
        <end position="53"/>
    </location>
</feature>
<evidence type="ECO:0000256" key="2">
    <source>
        <dbReference type="ARBA" id="ARBA00023015"/>
    </source>
</evidence>
<evidence type="ECO:0000259" key="7">
    <source>
        <dbReference type="Pfam" id="PF08281"/>
    </source>
</evidence>
<feature type="region of interest" description="Disordered" evidence="5">
    <location>
        <begin position="1"/>
        <end position="64"/>
    </location>
</feature>
<feature type="compositionally biased region" description="Basic and acidic residues" evidence="5">
    <location>
        <begin position="54"/>
        <end position="64"/>
    </location>
</feature>
<dbReference type="InterPro" id="IPR036388">
    <property type="entry name" value="WH-like_DNA-bd_sf"/>
</dbReference>
<comment type="caution">
    <text evidence="8">The sequence shown here is derived from an EMBL/GenBank/DDBJ whole genome shotgun (WGS) entry which is preliminary data.</text>
</comment>
<evidence type="ECO:0000256" key="3">
    <source>
        <dbReference type="ARBA" id="ARBA00023082"/>
    </source>
</evidence>
<dbReference type="InterPro" id="IPR039425">
    <property type="entry name" value="RNA_pol_sigma-70-like"/>
</dbReference>
<protein>
    <recommendedName>
        <fullName evidence="10">DNA-directed RNA polymerase sigma-70 factor</fullName>
    </recommendedName>
</protein>
<dbReference type="GO" id="GO:0016987">
    <property type="term" value="F:sigma factor activity"/>
    <property type="evidence" value="ECO:0007669"/>
    <property type="project" value="UniProtKB-KW"/>
</dbReference>
<keyword evidence="9" id="KW-1185">Reference proteome</keyword>
<keyword evidence="4" id="KW-0804">Transcription</keyword>
<keyword evidence="2" id="KW-0805">Transcription regulation</keyword>
<evidence type="ECO:0000313" key="9">
    <source>
        <dbReference type="Proteomes" id="UP000321386"/>
    </source>
</evidence>
<organism evidence="8 9">
    <name type="scientific">Cellulomonas persica</name>
    <dbReference type="NCBI Taxonomy" id="76861"/>
    <lineage>
        <taxon>Bacteria</taxon>
        <taxon>Bacillati</taxon>
        <taxon>Actinomycetota</taxon>
        <taxon>Actinomycetes</taxon>
        <taxon>Micrococcales</taxon>
        <taxon>Cellulomonadaceae</taxon>
        <taxon>Cellulomonas</taxon>
    </lineage>
</organism>
<feature type="domain" description="RNA polymerase sigma factor 70 region 4 type 2" evidence="7">
    <location>
        <begin position="162"/>
        <end position="214"/>
    </location>
</feature>
<dbReference type="InterPro" id="IPR007627">
    <property type="entry name" value="RNA_pol_sigma70_r2"/>
</dbReference>
<comment type="similarity">
    <text evidence="1">Belongs to the sigma-70 factor family. ECF subfamily.</text>
</comment>
<dbReference type="PANTHER" id="PTHR43133">
    <property type="entry name" value="RNA POLYMERASE ECF-TYPE SIGMA FACTO"/>
    <property type="match status" value="1"/>
</dbReference>
<dbReference type="EMBL" id="BJUA01000010">
    <property type="protein sequence ID" value="GEK18449.1"/>
    <property type="molecule type" value="Genomic_DNA"/>
</dbReference>
<name>A0A510UV86_9CELL</name>
<evidence type="ECO:0000313" key="8">
    <source>
        <dbReference type="EMBL" id="GEK18449.1"/>
    </source>
</evidence>
<evidence type="ECO:0008006" key="10">
    <source>
        <dbReference type="Google" id="ProtNLM"/>
    </source>
</evidence>
<gene>
    <name evidence="8" type="ORF">CPE01_21820</name>
</gene>
<dbReference type="AlphaFoldDB" id="A0A510UV86"/>
<evidence type="ECO:0000256" key="1">
    <source>
        <dbReference type="ARBA" id="ARBA00010641"/>
    </source>
</evidence>
<evidence type="ECO:0000259" key="6">
    <source>
        <dbReference type="Pfam" id="PF04542"/>
    </source>
</evidence>
<dbReference type="SUPFAM" id="SSF88946">
    <property type="entry name" value="Sigma2 domain of RNA polymerase sigma factors"/>
    <property type="match status" value="1"/>
</dbReference>
<reference evidence="8 9" key="1">
    <citation type="submission" date="2019-07" db="EMBL/GenBank/DDBJ databases">
        <title>Whole genome shotgun sequence of Cellulomonas persica NBRC 101101.</title>
        <authorList>
            <person name="Hosoyama A."/>
            <person name="Uohara A."/>
            <person name="Ohji S."/>
            <person name="Ichikawa N."/>
        </authorList>
    </citation>
    <scope>NUCLEOTIDE SEQUENCE [LARGE SCALE GENOMIC DNA]</scope>
    <source>
        <strain evidence="8 9">NBRC 101101</strain>
    </source>
</reference>
<accession>A0A510UV86</accession>
<dbReference type="Pfam" id="PF04542">
    <property type="entry name" value="Sigma70_r2"/>
    <property type="match status" value="1"/>
</dbReference>
<dbReference type="GO" id="GO:0003677">
    <property type="term" value="F:DNA binding"/>
    <property type="evidence" value="ECO:0007669"/>
    <property type="project" value="InterPro"/>
</dbReference>
<dbReference type="GO" id="GO:0006352">
    <property type="term" value="P:DNA-templated transcription initiation"/>
    <property type="evidence" value="ECO:0007669"/>
    <property type="project" value="InterPro"/>
</dbReference>
<dbReference type="Gene3D" id="1.10.10.10">
    <property type="entry name" value="Winged helix-like DNA-binding domain superfamily/Winged helix DNA-binding domain"/>
    <property type="match status" value="1"/>
</dbReference>
<feature type="domain" description="RNA polymerase sigma-70 region 2" evidence="6">
    <location>
        <begin position="75"/>
        <end position="137"/>
    </location>
</feature>
<keyword evidence="3" id="KW-0731">Sigma factor</keyword>
<dbReference type="InterPro" id="IPR014284">
    <property type="entry name" value="RNA_pol_sigma-70_dom"/>
</dbReference>
<dbReference type="InterPro" id="IPR013249">
    <property type="entry name" value="RNA_pol_sigma70_r4_t2"/>
</dbReference>
<dbReference type="InterPro" id="IPR013325">
    <property type="entry name" value="RNA_pol_sigma_r2"/>
</dbReference>
<dbReference type="Proteomes" id="UP000321386">
    <property type="component" value="Unassembled WGS sequence"/>
</dbReference>
<evidence type="ECO:0000256" key="5">
    <source>
        <dbReference type="SAM" id="MobiDB-lite"/>
    </source>
</evidence>
<dbReference type="SUPFAM" id="SSF88659">
    <property type="entry name" value="Sigma3 and sigma4 domains of RNA polymerase sigma factors"/>
    <property type="match status" value="1"/>
</dbReference>